<dbReference type="OrthoDB" id="9800350at2"/>
<dbReference type="Gene3D" id="1.10.10.10">
    <property type="entry name" value="Winged helix-like DNA-binding domain superfamily/Winged helix DNA-binding domain"/>
    <property type="match status" value="1"/>
</dbReference>
<keyword evidence="6" id="KW-1185">Reference proteome</keyword>
<dbReference type="GO" id="GO:0003677">
    <property type="term" value="F:DNA binding"/>
    <property type="evidence" value="ECO:0007669"/>
    <property type="project" value="UniProtKB-KW"/>
</dbReference>
<feature type="domain" description="HTH hxlR-type" evidence="4">
    <location>
        <begin position="24"/>
        <end position="123"/>
    </location>
</feature>
<keyword evidence="2" id="KW-0238">DNA-binding</keyword>
<evidence type="ECO:0000313" key="6">
    <source>
        <dbReference type="Proteomes" id="UP000048926"/>
    </source>
</evidence>
<dbReference type="AlphaFoldDB" id="A0A0M6Y4T5"/>
<dbReference type="EMBL" id="CXST01000002">
    <property type="protein sequence ID" value="CTQ45112.1"/>
    <property type="molecule type" value="Genomic_DNA"/>
</dbReference>
<evidence type="ECO:0000313" key="5">
    <source>
        <dbReference type="EMBL" id="CTQ45112.1"/>
    </source>
</evidence>
<dbReference type="STRING" id="187304.B0E33_05545"/>
<dbReference type="PROSITE" id="PS51118">
    <property type="entry name" value="HTH_HXLR"/>
    <property type="match status" value="1"/>
</dbReference>
<gene>
    <name evidence="5" type="primary">ytcD_2</name>
    <name evidence="5" type="ORF">LAL4801_03559</name>
</gene>
<dbReference type="InterPro" id="IPR036388">
    <property type="entry name" value="WH-like_DNA-bd_sf"/>
</dbReference>
<dbReference type="SUPFAM" id="SSF46785">
    <property type="entry name" value="Winged helix' DNA-binding domain"/>
    <property type="match status" value="1"/>
</dbReference>
<evidence type="ECO:0000256" key="2">
    <source>
        <dbReference type="ARBA" id="ARBA00023125"/>
    </source>
</evidence>
<keyword evidence="1" id="KW-0805">Transcription regulation</keyword>
<dbReference type="Proteomes" id="UP000048926">
    <property type="component" value="Unassembled WGS sequence"/>
</dbReference>
<evidence type="ECO:0000256" key="1">
    <source>
        <dbReference type="ARBA" id="ARBA00023015"/>
    </source>
</evidence>
<organism evidence="5 6">
    <name type="scientific">Roseibium aggregatum</name>
    <dbReference type="NCBI Taxonomy" id="187304"/>
    <lineage>
        <taxon>Bacteria</taxon>
        <taxon>Pseudomonadati</taxon>
        <taxon>Pseudomonadota</taxon>
        <taxon>Alphaproteobacteria</taxon>
        <taxon>Hyphomicrobiales</taxon>
        <taxon>Stappiaceae</taxon>
        <taxon>Roseibium</taxon>
    </lineage>
</organism>
<dbReference type="KEGG" id="lagg:B0E33_05545"/>
<reference evidence="6" key="1">
    <citation type="submission" date="2015-07" db="EMBL/GenBank/DDBJ databases">
        <authorList>
            <person name="Rodrigo-Torres Lidia"/>
            <person name="Arahal R.David."/>
        </authorList>
    </citation>
    <scope>NUCLEOTIDE SEQUENCE [LARGE SCALE GENOMIC DNA]</scope>
    <source>
        <strain evidence="6">CECT 4801</strain>
    </source>
</reference>
<evidence type="ECO:0000259" key="4">
    <source>
        <dbReference type="PROSITE" id="PS51118"/>
    </source>
</evidence>
<dbReference type="InterPro" id="IPR036390">
    <property type="entry name" value="WH_DNA-bd_sf"/>
</dbReference>
<dbReference type="Pfam" id="PF01638">
    <property type="entry name" value="HxlR"/>
    <property type="match status" value="1"/>
</dbReference>
<accession>A0A0M6Y4T5</accession>
<dbReference type="RefSeq" id="WP_023001852.1">
    <property type="nucleotide sequence ID" value="NZ_CP045622.1"/>
</dbReference>
<dbReference type="PANTHER" id="PTHR33204:SF39">
    <property type="entry name" value="TRANSCRIPTIONAL REGULATORY PROTEIN"/>
    <property type="match status" value="1"/>
</dbReference>
<protein>
    <submittedName>
        <fullName evidence="5">Putative HTH-type transcriptional regulator YtcD</fullName>
    </submittedName>
</protein>
<sequence length="136" mass="15370">MKPLAKPVEELPREQLPHHEDPRCVPVRRLLQTVGSKWCSLVVAHLEYEPRRFSDLKRSIGGVTQKSLTATLRELEKDGLVNRVVTPSIPPRVDYSLTPLGRTLLVPLKALTNWAIENEAAVSSARERFERENGPD</sequence>
<dbReference type="InterPro" id="IPR002577">
    <property type="entry name" value="HTH_HxlR"/>
</dbReference>
<proteinExistence type="predicted"/>
<keyword evidence="3" id="KW-0804">Transcription</keyword>
<name>A0A0M6Y4T5_9HYPH</name>
<dbReference type="PANTHER" id="PTHR33204">
    <property type="entry name" value="TRANSCRIPTIONAL REGULATOR, MARR FAMILY"/>
    <property type="match status" value="1"/>
</dbReference>
<evidence type="ECO:0000256" key="3">
    <source>
        <dbReference type="ARBA" id="ARBA00023163"/>
    </source>
</evidence>